<name>A0A917ANN6_9RHOB</name>
<protein>
    <submittedName>
        <fullName evidence="1">Uncharacterized protein</fullName>
    </submittedName>
</protein>
<keyword evidence="2" id="KW-1185">Reference proteome</keyword>
<dbReference type="EMBL" id="BMKN01000003">
    <property type="protein sequence ID" value="GGE62523.1"/>
    <property type="molecule type" value="Genomic_DNA"/>
</dbReference>
<proteinExistence type="predicted"/>
<accession>A0A917ANN6</accession>
<organism evidence="1 2">
    <name type="scientific">Actibacterium pelagium</name>
    <dbReference type="NCBI Taxonomy" id="2029103"/>
    <lineage>
        <taxon>Bacteria</taxon>
        <taxon>Pseudomonadati</taxon>
        <taxon>Pseudomonadota</taxon>
        <taxon>Alphaproteobacteria</taxon>
        <taxon>Rhodobacterales</taxon>
        <taxon>Roseobacteraceae</taxon>
        <taxon>Actibacterium</taxon>
    </lineage>
</organism>
<reference evidence="1" key="2">
    <citation type="submission" date="2020-09" db="EMBL/GenBank/DDBJ databases">
        <authorList>
            <person name="Sun Q."/>
            <person name="Zhou Y."/>
        </authorList>
    </citation>
    <scope>NUCLEOTIDE SEQUENCE</scope>
    <source>
        <strain evidence="1">CGMCC 1.16012</strain>
    </source>
</reference>
<sequence>MNENLNPALVTVWRSNLGACLGQMPINAAVCPQAIASSEKHANLTAESASDWTFNVFWAKRGSKVEWGECSW</sequence>
<dbReference type="Proteomes" id="UP000606730">
    <property type="component" value="Unassembled WGS sequence"/>
</dbReference>
<dbReference type="AlphaFoldDB" id="A0A917ANN6"/>
<reference evidence="1" key="1">
    <citation type="journal article" date="2014" name="Int. J. Syst. Evol. Microbiol.">
        <title>Complete genome sequence of Corynebacterium casei LMG S-19264T (=DSM 44701T), isolated from a smear-ripened cheese.</title>
        <authorList>
            <consortium name="US DOE Joint Genome Institute (JGI-PGF)"/>
            <person name="Walter F."/>
            <person name="Albersmeier A."/>
            <person name="Kalinowski J."/>
            <person name="Ruckert C."/>
        </authorList>
    </citation>
    <scope>NUCLEOTIDE SEQUENCE</scope>
    <source>
        <strain evidence="1">CGMCC 1.16012</strain>
    </source>
</reference>
<evidence type="ECO:0000313" key="2">
    <source>
        <dbReference type="Proteomes" id="UP000606730"/>
    </source>
</evidence>
<evidence type="ECO:0000313" key="1">
    <source>
        <dbReference type="EMBL" id="GGE62523.1"/>
    </source>
</evidence>
<comment type="caution">
    <text evidence="1">The sequence shown here is derived from an EMBL/GenBank/DDBJ whole genome shotgun (WGS) entry which is preliminary data.</text>
</comment>
<gene>
    <name evidence="1" type="ORF">GCM10011517_32840</name>
</gene>